<dbReference type="Proteomes" id="UP000018454">
    <property type="component" value="Unassembled WGS sequence"/>
</dbReference>
<reference evidence="2 3" key="1">
    <citation type="journal article" date="2011" name="Science">
        <title>Drosophila microbiome modulates host developmental and metabolic homeostasis via insulin signaling.</title>
        <authorList>
            <person name="Shin S.C."/>
            <person name="Kim S.H."/>
            <person name="You H."/>
            <person name="Kim B."/>
            <person name="Kim A.C."/>
            <person name="Lee K.A."/>
            <person name="Yoon J.H."/>
            <person name="Ryu J.H."/>
            <person name="Lee W.J."/>
        </authorList>
    </citation>
    <scope>NUCLEOTIDE SEQUENCE [LARGE SCALE GENOMIC DNA]</scope>
    <source>
        <strain evidence="2 3">DM001</strain>
    </source>
</reference>
<feature type="domain" description="Bacteriophage Mu GpT" evidence="1">
    <location>
        <begin position="9"/>
        <end position="278"/>
    </location>
</feature>
<comment type="caution">
    <text evidence="2">The sequence shown here is derived from an EMBL/GenBank/DDBJ whole genome shotgun (WGS) entry which is preliminary data.</text>
</comment>
<dbReference type="AlphaFoldDB" id="F1YRI4"/>
<accession>F1YRI4</accession>
<protein>
    <submittedName>
        <fullName evidence="2">Mu-like prophage FluMu major head subunit</fullName>
    </submittedName>
</protein>
<dbReference type="OrthoDB" id="9804833at2"/>
<dbReference type="RefSeq" id="WP_006115539.1">
    <property type="nucleotide sequence ID" value="NZ_AEUP01000010.1"/>
</dbReference>
<evidence type="ECO:0000313" key="3">
    <source>
        <dbReference type="Proteomes" id="UP000018454"/>
    </source>
</evidence>
<gene>
    <name evidence="2" type="ORF">APO_0517</name>
</gene>
<name>F1YRI4_9PROT</name>
<evidence type="ECO:0000313" key="2">
    <source>
        <dbReference type="EMBL" id="EGE48669.1"/>
    </source>
</evidence>
<dbReference type="EMBL" id="AEUP01000010">
    <property type="protein sequence ID" value="EGE48669.1"/>
    <property type="molecule type" value="Genomic_DNA"/>
</dbReference>
<sequence>MEINSPNIQGLTTEIRTEFNKFLQVATPTSGPFVMNVPSKSGANFYPRLAEFPGMRKWVGSRVINRLKAGAFSVVNETYENTLAIDRDDLEDDQFGIYKPVLAQLGKEAAIMPDKLAYGIINSGTTTKCMDGQYFFDADHTTYDENGKETSYSNNAIPQEGETAGPAWYLFKCDDPLKPIIYQNRRPFTITPKTQLTDGNVFSEKEFVWGIDGRCAAGCGMYQFAYRSIRPLTVESLSDAIAAMALQRRVDGEPYGIQPTHLFVPSTLRRQANAVVKGGMVPVLAPDGKTWLPGSNPAEDIVTPVVAPRLNGGNGA</sequence>
<dbReference type="Pfam" id="PF10124">
    <property type="entry name" value="Mu-like_gpT"/>
    <property type="match status" value="1"/>
</dbReference>
<evidence type="ECO:0000259" key="1">
    <source>
        <dbReference type="Pfam" id="PF10124"/>
    </source>
</evidence>
<proteinExistence type="predicted"/>
<organism evidence="2 3">
    <name type="scientific">Acetobacter pomorum DM001</name>
    <dbReference type="NCBI Taxonomy" id="945681"/>
    <lineage>
        <taxon>Bacteria</taxon>
        <taxon>Pseudomonadati</taxon>
        <taxon>Pseudomonadota</taxon>
        <taxon>Alphaproteobacteria</taxon>
        <taxon>Acetobacterales</taxon>
        <taxon>Acetobacteraceae</taxon>
        <taxon>Acetobacter</taxon>
    </lineage>
</organism>
<dbReference type="InterPro" id="IPR018774">
    <property type="entry name" value="Phage_Mu_GpT"/>
</dbReference>